<evidence type="ECO:0008006" key="3">
    <source>
        <dbReference type="Google" id="ProtNLM"/>
    </source>
</evidence>
<evidence type="ECO:0000313" key="1">
    <source>
        <dbReference type="EMBL" id="BAM07949.1"/>
    </source>
</evidence>
<reference evidence="2" key="2">
    <citation type="submission" date="2012-03" db="EMBL/GenBank/DDBJ databases">
        <title>The complete genome sequence of the pioneer microbe on fresh volcanic deposit, Leptospirillum ferrooxidans strain C2-3.</title>
        <authorList>
            <person name="Fujimura R."/>
            <person name="Sato Y."/>
            <person name="Nishizawa T."/>
            <person name="Nanba K."/>
            <person name="Oshima K."/>
            <person name="Hattori M."/>
            <person name="Kamijo T."/>
            <person name="Ohta H."/>
        </authorList>
    </citation>
    <scope>NUCLEOTIDE SEQUENCE [LARGE SCALE GENOMIC DNA]</scope>
    <source>
        <strain evidence="2">C2-3</strain>
    </source>
</reference>
<keyword evidence="2" id="KW-1185">Reference proteome</keyword>
<dbReference type="NCBIfam" id="TIGR03359">
    <property type="entry name" value="VI_chp_6"/>
    <property type="match status" value="1"/>
</dbReference>
<dbReference type="HOGENOM" id="CLU_028593_2_1_0"/>
<name>I0IRQ0_LEPFC</name>
<dbReference type="AlphaFoldDB" id="I0IRQ0"/>
<proteinExistence type="predicted"/>
<sequence length="577" mass="64295">MSNHFYEQELKRLRSLSKEFSAAHPSLAPMLAQESTDPDVERLLEGVAFLTGILHQRLNDQYPEFIQEVARVLFSQFLRPFPSSTILSFSPKGKIAESIVVPKGTRAASIPVDGTTCFFETCQELTVHPLTLTQTRADQEEGKTASIHLTYTLTGMALSQFGASSLQFFLGGSYSEGSNHFYLLTRWLDRIELSSPGAPSTFLSPKSLKTPAFDDSSALFPASPGSFSSYRLFQEFFVQPSKFLFLELSDLDQWTERGTGNSFTISFHLSKSPSRPLAPAPRHFVLGAAPAINLYETDAEPIQVTHRQNDYPVTSSGVARGHFDIFGIKSVTGTETGSGKSFEYRPFQEILGQPKSPTTRAYRVVLRPSPVERRTETCLGLLYGSGEVPSHETLSLRILATNRFLPESLKPGEITRTTDNSPERLTFTNLTAPTPYIHPPLGDDLSWRVLSQLGLNFLSLADASRLRSLLSLYLFPMERNKTLEDTNKKRIESIREVTVKRITRLIRGILLRGSLIRIRVSGDGFADIADMSLFGSILNEFLAVYSTINSFTLVEIEDLLTGELLTWPERLGTQTLI</sequence>
<dbReference type="Proteomes" id="UP000007382">
    <property type="component" value="Chromosome"/>
</dbReference>
<dbReference type="PANTHER" id="PTHR35370">
    <property type="entry name" value="CYTOPLASMIC PROTEIN-RELATED-RELATED"/>
    <property type="match status" value="1"/>
</dbReference>
<dbReference type="PATRIC" id="fig|1162668.3.peg.2701"/>
<gene>
    <name evidence="1" type="ordered locus">LFE_2277</name>
</gene>
<dbReference type="Pfam" id="PF05947">
    <property type="entry name" value="T6SS_TssF"/>
    <property type="match status" value="1"/>
</dbReference>
<reference evidence="1 2" key="1">
    <citation type="journal article" date="2012" name="J. Bacteriol.">
        <title>Complete Genome Sequence of Leptospirillum ferrooxidans Strain C2-3, Isolated from a Fresh Volcanic Ash Deposit on the Island of Miyake, Japan.</title>
        <authorList>
            <person name="Fujimura R."/>
            <person name="Sato Y."/>
            <person name="Nishizawa T."/>
            <person name="Oshima K."/>
            <person name="Kim S.-W."/>
            <person name="Hattori M."/>
            <person name="Kamijo T."/>
            <person name="Ohta H."/>
        </authorList>
    </citation>
    <scope>NUCLEOTIDE SEQUENCE [LARGE SCALE GENOMIC DNA]</scope>
    <source>
        <strain evidence="1 2">C2-3</strain>
    </source>
</reference>
<dbReference type="OrthoDB" id="9763676at2"/>
<accession>I0IRQ0</accession>
<protein>
    <recommendedName>
        <fullName evidence="3">Type VI secretion system baseplate subunit TssF</fullName>
    </recommendedName>
</protein>
<dbReference type="STRING" id="1162668.LFE_2277"/>
<organism evidence="1 2">
    <name type="scientific">Leptospirillum ferrooxidans (strain C2-3)</name>
    <dbReference type="NCBI Taxonomy" id="1162668"/>
    <lineage>
        <taxon>Bacteria</taxon>
        <taxon>Pseudomonadati</taxon>
        <taxon>Nitrospirota</taxon>
        <taxon>Nitrospiria</taxon>
        <taxon>Nitrospirales</taxon>
        <taxon>Nitrospiraceae</taxon>
        <taxon>Leptospirillum</taxon>
    </lineage>
</organism>
<dbReference type="eggNOG" id="COG3519">
    <property type="taxonomic scope" value="Bacteria"/>
</dbReference>
<dbReference type="InterPro" id="IPR010272">
    <property type="entry name" value="T6SS_TssF"/>
</dbReference>
<dbReference type="PIRSF" id="PIRSF028304">
    <property type="entry name" value="UCP028304"/>
    <property type="match status" value="1"/>
</dbReference>
<evidence type="ECO:0000313" key="2">
    <source>
        <dbReference type="Proteomes" id="UP000007382"/>
    </source>
</evidence>
<dbReference type="EMBL" id="AP012342">
    <property type="protein sequence ID" value="BAM07949.1"/>
    <property type="molecule type" value="Genomic_DNA"/>
</dbReference>
<dbReference type="RefSeq" id="WP_014450432.1">
    <property type="nucleotide sequence ID" value="NC_017094.1"/>
</dbReference>
<dbReference type="KEGG" id="lfc:LFE_2277"/>
<dbReference type="PANTHER" id="PTHR35370:SF1">
    <property type="entry name" value="TYPE VI SECRETION SYSTEM COMPONENT TSSF1"/>
    <property type="match status" value="1"/>
</dbReference>